<sequence>MVPNRKMLVDALLAIKDRVVVGIVAETRSARQGVTAYTTLTKMPNLEIFARVVHAMPFNRLDPRAVHKIFTQKYYFNHKYFIKFYCTKPTFSIKYKRRLGLSFTPKSRC</sequence>
<comment type="caution">
    <text evidence="1">The sequence shown here is derived from an EMBL/GenBank/DDBJ whole genome shotgun (WGS) entry which is preliminary data.</text>
</comment>
<name>A0A166H546_SECCO</name>
<organism evidence="1 2">
    <name type="scientific">Secundilactobacillus collinoides</name>
    <name type="common">Lactobacillus collinoides</name>
    <dbReference type="NCBI Taxonomy" id="33960"/>
    <lineage>
        <taxon>Bacteria</taxon>
        <taxon>Bacillati</taxon>
        <taxon>Bacillota</taxon>
        <taxon>Bacilli</taxon>
        <taxon>Lactobacillales</taxon>
        <taxon>Lactobacillaceae</taxon>
        <taxon>Secundilactobacillus</taxon>
    </lineage>
</organism>
<proteinExistence type="predicted"/>
<dbReference type="AlphaFoldDB" id="A0A166H546"/>
<keyword evidence="2" id="KW-1185">Reference proteome</keyword>
<evidence type="ECO:0000313" key="1">
    <source>
        <dbReference type="EMBL" id="KZL41465.1"/>
    </source>
</evidence>
<gene>
    <name evidence="1" type="ORF">TY91_06845</name>
</gene>
<accession>A0A166H546</accession>
<reference evidence="1 2" key="1">
    <citation type="submission" date="2015-02" db="EMBL/GenBank/DDBJ databases">
        <title>Draft genome sequence of Lactobacillus collinoides CUPV2371 isolated from a natural cider, the first genome sequence of a strain of this species.</title>
        <authorList>
            <person name="Puertas A.I."/>
            <person name="Spano G."/>
            <person name="Capozzi V."/>
            <person name="Lamontanara A."/>
            <person name="Orru L."/>
            <person name="Duenas M.T."/>
        </authorList>
    </citation>
    <scope>NUCLEOTIDE SEQUENCE [LARGE SCALE GENOMIC DNA]</scope>
    <source>
        <strain evidence="1 2">237</strain>
    </source>
</reference>
<dbReference type="Proteomes" id="UP000076480">
    <property type="component" value="Unassembled WGS sequence"/>
</dbReference>
<dbReference type="EMBL" id="JYDC01000036">
    <property type="protein sequence ID" value="KZL41465.1"/>
    <property type="molecule type" value="Genomic_DNA"/>
</dbReference>
<dbReference type="PATRIC" id="fig|33960.6.peg.1920"/>
<protein>
    <submittedName>
        <fullName evidence="1">Uncharacterized protein</fullName>
    </submittedName>
</protein>
<evidence type="ECO:0000313" key="2">
    <source>
        <dbReference type="Proteomes" id="UP000076480"/>
    </source>
</evidence>